<dbReference type="EMBL" id="CP081960">
    <property type="protein sequence ID" value="QZP39482.1"/>
    <property type="molecule type" value="Genomic_DNA"/>
</dbReference>
<dbReference type="RefSeq" id="WP_222609231.1">
    <property type="nucleotide sequence ID" value="NZ_CP081960.1"/>
</dbReference>
<name>A0A8T8WHZ0_9EURY</name>
<proteinExistence type="predicted"/>
<evidence type="ECO:0000313" key="2">
    <source>
        <dbReference type="Proteomes" id="UP000826254"/>
    </source>
</evidence>
<sequence>MTVEEDGSASGGSSMLARTWVIAANYGTPEEYDISPAPEFRAVLTGSGRVELVDDDGALVMAATVASRVRR</sequence>
<reference evidence="1 2" key="1">
    <citation type="journal article" date="2021" name="Int. J. Syst. Evol. Microbiol.">
        <title>Halobaculum halophilum sp. nov. and Halobaculum salinum sp. nov., isolated from salt lake and saline soil.</title>
        <authorList>
            <person name="Cui H.L."/>
            <person name="Shi X.W."/>
            <person name="Yin X.M."/>
            <person name="Yang X.Y."/>
            <person name="Hou J."/>
            <person name="Zhu L."/>
        </authorList>
    </citation>
    <scope>NUCLEOTIDE SEQUENCE [LARGE SCALE GENOMIC DNA]</scope>
    <source>
        <strain evidence="1 2">NBRC 109044</strain>
    </source>
</reference>
<gene>
    <name evidence="1" type="ORF">K6T50_18035</name>
</gene>
<geneLocation type="plasmid" evidence="1 2">
    <name>unnamed2</name>
</geneLocation>
<evidence type="ECO:0000313" key="1">
    <source>
        <dbReference type="EMBL" id="QZP39482.1"/>
    </source>
</evidence>
<accession>A0A8T8WHZ0</accession>
<dbReference type="AlphaFoldDB" id="A0A8T8WHZ0"/>
<keyword evidence="1" id="KW-0614">Plasmid</keyword>
<organism evidence="1 2">
    <name type="scientific">Halobaculum magnesiiphilum</name>
    <dbReference type="NCBI Taxonomy" id="1017351"/>
    <lineage>
        <taxon>Archaea</taxon>
        <taxon>Methanobacteriati</taxon>
        <taxon>Methanobacteriota</taxon>
        <taxon>Stenosarchaea group</taxon>
        <taxon>Halobacteria</taxon>
        <taxon>Halobacteriales</taxon>
        <taxon>Haloferacaceae</taxon>
        <taxon>Halobaculum</taxon>
    </lineage>
</organism>
<dbReference type="GeneID" id="67180083"/>
<protein>
    <submittedName>
        <fullName evidence="1">Uncharacterized protein</fullName>
    </submittedName>
</protein>
<dbReference type="KEGG" id="hmp:K6T50_18035"/>
<keyword evidence="2" id="KW-1185">Reference proteome</keyword>
<dbReference type="Proteomes" id="UP000826254">
    <property type="component" value="Plasmid unnamed2"/>
</dbReference>